<dbReference type="Proteomes" id="UP001286313">
    <property type="component" value="Unassembled WGS sequence"/>
</dbReference>
<evidence type="ECO:0000256" key="3">
    <source>
        <dbReference type="ARBA" id="ARBA00022989"/>
    </source>
</evidence>
<dbReference type="Gene3D" id="1.20.140.150">
    <property type="match status" value="1"/>
</dbReference>
<organism evidence="6 7">
    <name type="scientific">Petrolisthes cinctipes</name>
    <name type="common">Flat porcelain crab</name>
    <dbReference type="NCBI Taxonomy" id="88211"/>
    <lineage>
        <taxon>Eukaryota</taxon>
        <taxon>Metazoa</taxon>
        <taxon>Ecdysozoa</taxon>
        <taxon>Arthropoda</taxon>
        <taxon>Crustacea</taxon>
        <taxon>Multicrustacea</taxon>
        <taxon>Malacostraca</taxon>
        <taxon>Eumalacostraca</taxon>
        <taxon>Eucarida</taxon>
        <taxon>Decapoda</taxon>
        <taxon>Pleocyemata</taxon>
        <taxon>Anomura</taxon>
        <taxon>Galatheoidea</taxon>
        <taxon>Porcellanidae</taxon>
        <taxon>Petrolisthes</taxon>
    </lineage>
</organism>
<proteinExistence type="predicted"/>
<feature type="transmembrane region" description="Helical" evidence="5">
    <location>
        <begin position="113"/>
        <end position="135"/>
    </location>
</feature>
<keyword evidence="2 5" id="KW-0812">Transmembrane</keyword>
<reference evidence="6" key="1">
    <citation type="submission" date="2023-10" db="EMBL/GenBank/DDBJ databases">
        <title>Genome assemblies of two species of porcelain crab, Petrolisthes cinctipes and Petrolisthes manimaculis (Anomura: Porcellanidae).</title>
        <authorList>
            <person name="Angst P."/>
        </authorList>
    </citation>
    <scope>NUCLEOTIDE SEQUENCE</scope>
    <source>
        <strain evidence="6">PB745_01</strain>
        <tissue evidence="6">Gill</tissue>
    </source>
</reference>
<evidence type="ECO:0000313" key="7">
    <source>
        <dbReference type="Proteomes" id="UP001286313"/>
    </source>
</evidence>
<evidence type="ECO:0000256" key="2">
    <source>
        <dbReference type="ARBA" id="ARBA00022692"/>
    </source>
</evidence>
<dbReference type="PROSITE" id="PS01346">
    <property type="entry name" value="CLAUDIN"/>
    <property type="match status" value="1"/>
</dbReference>
<evidence type="ECO:0008006" key="8">
    <source>
        <dbReference type="Google" id="ProtNLM"/>
    </source>
</evidence>
<evidence type="ECO:0000256" key="5">
    <source>
        <dbReference type="SAM" id="Phobius"/>
    </source>
</evidence>
<dbReference type="EMBL" id="JAWQEG010002491">
    <property type="protein sequence ID" value="KAK3871598.1"/>
    <property type="molecule type" value="Genomic_DNA"/>
</dbReference>
<feature type="transmembrane region" description="Helical" evidence="5">
    <location>
        <begin position="155"/>
        <end position="184"/>
    </location>
</feature>
<dbReference type="GO" id="GO:0016020">
    <property type="term" value="C:membrane"/>
    <property type="evidence" value="ECO:0007669"/>
    <property type="project" value="UniProtKB-SubCell"/>
</dbReference>
<dbReference type="PANTHER" id="PTHR12489">
    <property type="entry name" value="LIPOMA HMGIC FUSION PARTNER-LIKE PROTEIN"/>
    <property type="match status" value="1"/>
</dbReference>
<keyword evidence="7" id="KW-1185">Reference proteome</keyword>
<dbReference type="InterPro" id="IPR017974">
    <property type="entry name" value="Claudin_CS"/>
</dbReference>
<dbReference type="AlphaFoldDB" id="A0AAE1KFZ5"/>
<dbReference type="PANTHER" id="PTHR12489:SF1">
    <property type="entry name" value="LP10272P"/>
    <property type="match status" value="1"/>
</dbReference>
<protein>
    <recommendedName>
        <fullName evidence="8">Lipoma HMGIC fusion partner-like 2 protein</fullName>
    </recommendedName>
</protein>
<name>A0AAE1KFZ5_PETCI</name>
<evidence type="ECO:0000256" key="4">
    <source>
        <dbReference type="ARBA" id="ARBA00023136"/>
    </source>
</evidence>
<accession>A0AAE1KFZ5</accession>
<evidence type="ECO:0000313" key="6">
    <source>
        <dbReference type="EMBL" id="KAK3871598.1"/>
    </source>
</evidence>
<comment type="subcellular location">
    <subcellularLocation>
        <location evidence="1">Membrane</location>
        <topology evidence="1">Multi-pass membrane protein</topology>
    </subcellularLocation>
</comment>
<evidence type="ECO:0000256" key="1">
    <source>
        <dbReference type="ARBA" id="ARBA00004141"/>
    </source>
</evidence>
<comment type="caution">
    <text evidence="6">The sequence shown here is derived from an EMBL/GenBank/DDBJ whole genome shotgun (WGS) entry which is preliminary data.</text>
</comment>
<gene>
    <name evidence="6" type="ORF">Pcinc_023253</name>
</gene>
<sequence length="209" mass="21645">MALLAANLSPSWLIGPTPPADLSLDTTSNTAWTNPLHDTRGSGGVPCLGLWLRCSLLGSGRLHCGVYATTAPHLHPALVSALVGLILATVVSTVTCVAAAFTACIRSIKGWSCFSLISILQVLAGVASIAGTAAFPLSWDSPRVQNMCGDDASFYHPAACVVGWATYAALCGGFLLLVCSCLAFRAAAATKSLPVIDQLHKGHNFVLLI</sequence>
<keyword evidence="3 5" id="KW-1133">Transmembrane helix</keyword>
<dbReference type="InterPro" id="IPR019372">
    <property type="entry name" value="LHFPL"/>
</dbReference>
<dbReference type="Pfam" id="PF10242">
    <property type="entry name" value="L_HMGIC_fpl"/>
    <property type="match status" value="1"/>
</dbReference>
<feature type="transmembrane region" description="Helical" evidence="5">
    <location>
        <begin position="77"/>
        <end position="101"/>
    </location>
</feature>
<keyword evidence="4 5" id="KW-0472">Membrane</keyword>